<dbReference type="Proteomes" id="UP001148125">
    <property type="component" value="Unassembled WGS sequence"/>
</dbReference>
<evidence type="ECO:0008006" key="3">
    <source>
        <dbReference type="Google" id="ProtNLM"/>
    </source>
</evidence>
<sequence length="1151" mass="134522">MVRNEKNSFKTSVNIKFDLGKKEFFKRYLPTPSHAESLSGLLRGFNHEENRQAHIIIGPYGTGKSLIGTIVSSIISKSIDGESLELLKQKFNNVDDEIYTELTEIKNSKRYLPVVLNGNEGRFRHAIISAIMKTLKENNIQIQVPGLVNKILSTIQLWEDEFPKTYKLFLQKLKEDKKDIQIFRIEIMGKNEKEIEWFTKTFPALTSGAEFIVDFNDDFVEQVKYVLHELEKENLGLFIVYDEFGRLLQGMEVNEVHETMQDLQDIAELADHYSNALHILLITHRSLRQYFLRFTEEYQNEFQRIEKRYQIYHIDSDRSTFIRLTESALKQLKKKHGIKNDTNIEDIKVSLRKFPLFAELNQVENEKLVIKGAYPIHPVTLYLLPYLSNLFAQNERTLFTFLESQDTGGLINHIQKTNDYYLPHQLFNFFFPSLSELELTSDMELPLKTYRSLLSKIPELNTTTDDNETLQIKIVKLITLWSVSRLQSRFKLTVEFLAFALMSNETAVNQALQQLSDKKAVRFNRVLGYWELFEGSSLNVDEMIDENNHVQNVSRNKKLSVLDQAMTKQFYLANEYNDIKSMTRFATINLVYSSDILNDEFNSFEFRKEKNVDAVVNFIVLEATKDYDYLVKKLEKTDDPLSFFCLPKVPFDLIDKKVREYVILENLLSDQEILKLDKNLKDELLLRKEDIFFAIKEFVAMYEDFSAELLWLVSGEKIDVKNEIILEKKLSELMFQVFPLTPEIRNDSFNRRKVNNVQLKAGYSVVNQILQSYSEPNIGIEGQGPDYLIYATVFKNNKLDLNKLDQIKTKEFNELRDKLVKKIEKSSSGPLSDVINIMKETPFGIREPLVPILLVSLLRDYWDNIMFYRNNMFISTIDGEVLYRIVEEADNYQYEYFKLEKKYDDFITNSLQLIPKIQEDINKPKALLITSRLLTWLRSQPKYTQISYQMSKEAINLKEIVKQGEINPKLAVEQLFNLYGQNTDLFLSHIEELNSFINLRKIELENYVFEVTNSSSYSHLRDWALGQDVFNQKNNKLVHTIIQSSHDTWVDELSYNLVGVEIGNWSDTTNEMFIKILINEYQSLGSDLSSNEDYIEVSVNGQAKTINKVEMSTKTQTIYNNVQRMIKNGGRTVPKEEIEYMVLKLIEEFVD</sequence>
<keyword evidence="2" id="KW-1185">Reference proteome</keyword>
<dbReference type="EMBL" id="JAOTPO010000008">
    <property type="protein sequence ID" value="MDE5414182.1"/>
    <property type="molecule type" value="Genomic_DNA"/>
</dbReference>
<protein>
    <recommendedName>
        <fullName evidence="3">ATP-binding protein</fullName>
    </recommendedName>
</protein>
<dbReference type="InterPro" id="IPR027417">
    <property type="entry name" value="P-loop_NTPase"/>
</dbReference>
<name>A0ABT5VFS5_9BACI</name>
<proteinExistence type="predicted"/>
<dbReference type="RefSeq" id="WP_275118798.1">
    <property type="nucleotide sequence ID" value="NZ_JAOTPO010000008.1"/>
</dbReference>
<dbReference type="SUPFAM" id="SSF52540">
    <property type="entry name" value="P-loop containing nucleoside triphosphate hydrolases"/>
    <property type="match status" value="1"/>
</dbReference>
<gene>
    <name evidence="1" type="ORF">N7Z68_12430</name>
</gene>
<organism evidence="1 2">
    <name type="scientific">Alkalihalobacterium chitinilyticum</name>
    <dbReference type="NCBI Taxonomy" id="2980103"/>
    <lineage>
        <taxon>Bacteria</taxon>
        <taxon>Bacillati</taxon>
        <taxon>Bacillota</taxon>
        <taxon>Bacilli</taxon>
        <taxon>Bacillales</taxon>
        <taxon>Bacillaceae</taxon>
        <taxon>Alkalihalobacterium</taxon>
    </lineage>
</organism>
<evidence type="ECO:0000313" key="1">
    <source>
        <dbReference type="EMBL" id="MDE5414182.1"/>
    </source>
</evidence>
<accession>A0ABT5VFS5</accession>
<evidence type="ECO:0000313" key="2">
    <source>
        <dbReference type="Proteomes" id="UP001148125"/>
    </source>
</evidence>
<comment type="caution">
    <text evidence="1">The sequence shown here is derived from an EMBL/GenBank/DDBJ whole genome shotgun (WGS) entry which is preliminary data.</text>
</comment>
<reference evidence="1" key="1">
    <citation type="submission" date="2024-05" db="EMBL/GenBank/DDBJ databases">
        <title>Alkalihalobacillus sp. strain MEB203 novel alkaliphilic bacterium from Lonar Lake, India.</title>
        <authorList>
            <person name="Joshi A."/>
            <person name="Thite S."/>
            <person name="Mengade P."/>
        </authorList>
    </citation>
    <scope>NUCLEOTIDE SEQUENCE</scope>
    <source>
        <strain evidence="1">MEB 203</strain>
    </source>
</reference>